<accession>A0AB39W5P8</accession>
<feature type="transmembrane region" description="Helical" evidence="5">
    <location>
        <begin position="275"/>
        <end position="297"/>
    </location>
</feature>
<dbReference type="NCBIfam" id="TIGR00908">
    <property type="entry name" value="2A0305"/>
    <property type="match status" value="1"/>
</dbReference>
<evidence type="ECO:0000259" key="6">
    <source>
        <dbReference type="Pfam" id="PF00324"/>
    </source>
</evidence>
<feature type="transmembrane region" description="Helical" evidence="5">
    <location>
        <begin position="382"/>
        <end position="406"/>
    </location>
</feature>
<dbReference type="RefSeq" id="WP_369753480.1">
    <property type="nucleotide sequence ID" value="NZ_CP165625.1"/>
</dbReference>
<protein>
    <submittedName>
        <fullName evidence="7">Ethanolamine permease</fullName>
    </submittedName>
</protein>
<sequence>MSAHLKKTLSPLLLWGLGVGYVISGMYFGWNLGLEKGGTLGMAIATFIIIIMYVCFSFSYCELSCAIPKAGGGFDYANRAFGKDIGFITGLAQIIEFVFAPPAIAIAIGAYLNLSFPQIPILPAAIGAYLLFTALNIFGVKIAATFELFITILAVAELLLFFGVTIPHFSSEKLTLNASTNGWEGIFAAIPFAIWFFLGIEGVANVAEETINPQKDITKGFGSAILTLVILCIMVFVATIGVGGWEKVVYKADGSLSDSPLPMAMGMAVSTDSMMYHLLIGVGLFGLIASFHGLILAGGRATMEFGKIDFAPKFLGKVHPKFLTPANALIVNTGLGIATLFTNKTGEIITIAVFGALTLYILSMMSLLQLRKSEPNLERPFVVPLYPALPITALLIGLFSLIAMSYYNPILALWYFGAIVLGFALFKIFYKGEK</sequence>
<reference evidence="7" key="1">
    <citation type="submission" date="2024-07" db="EMBL/GenBank/DDBJ databases">
        <authorList>
            <person name="Biller S.J."/>
        </authorList>
    </citation>
    <scope>NUCLEOTIDE SEQUENCE</scope>
    <source>
        <strain evidence="7">WC2409</strain>
    </source>
</reference>
<dbReference type="InterPro" id="IPR004757">
    <property type="entry name" value="EtNH_permease"/>
</dbReference>
<feature type="transmembrane region" description="Helical" evidence="5">
    <location>
        <begin position="84"/>
        <end position="112"/>
    </location>
</feature>
<feature type="transmembrane region" description="Helical" evidence="5">
    <location>
        <begin position="348"/>
        <end position="370"/>
    </location>
</feature>
<comment type="subcellular location">
    <subcellularLocation>
        <location evidence="1">Membrane</location>
        <topology evidence="1">Multi-pass membrane protein</topology>
    </subcellularLocation>
</comment>
<feature type="transmembrane region" description="Helical" evidence="5">
    <location>
        <begin position="322"/>
        <end position="342"/>
    </location>
</feature>
<feature type="transmembrane region" description="Helical" evidence="5">
    <location>
        <begin position="42"/>
        <end position="63"/>
    </location>
</feature>
<organism evidence="7">
    <name type="scientific">Flavobacterium sp. WC2409</name>
    <dbReference type="NCBI Taxonomy" id="3234139"/>
    <lineage>
        <taxon>Bacteria</taxon>
        <taxon>Pseudomonadati</taxon>
        <taxon>Bacteroidota</taxon>
        <taxon>Flavobacteriia</taxon>
        <taxon>Flavobacteriales</taxon>
        <taxon>Flavobacteriaceae</taxon>
        <taxon>Flavobacterium</taxon>
    </lineage>
</organism>
<dbReference type="InterPro" id="IPR050367">
    <property type="entry name" value="APC_superfamily"/>
</dbReference>
<feature type="transmembrane region" description="Helical" evidence="5">
    <location>
        <begin position="12"/>
        <end position="30"/>
    </location>
</feature>
<gene>
    <name evidence="7" type="primary">eat</name>
    <name evidence="7" type="ORF">AB3G34_03680</name>
</gene>
<dbReference type="PANTHER" id="PTHR42770:SF11">
    <property type="entry name" value="INNER MEMBRANE TRANSPORT PROTEIN YBAT"/>
    <property type="match status" value="1"/>
</dbReference>
<dbReference type="AlphaFoldDB" id="A0AB39W5P8"/>
<evidence type="ECO:0000256" key="4">
    <source>
        <dbReference type="ARBA" id="ARBA00023136"/>
    </source>
</evidence>
<dbReference type="Gene3D" id="1.20.1740.10">
    <property type="entry name" value="Amino acid/polyamine transporter I"/>
    <property type="match status" value="1"/>
</dbReference>
<feature type="transmembrane region" description="Helical" evidence="5">
    <location>
        <begin position="412"/>
        <end position="430"/>
    </location>
</feature>
<feature type="transmembrane region" description="Helical" evidence="5">
    <location>
        <begin position="118"/>
        <end position="139"/>
    </location>
</feature>
<dbReference type="InterPro" id="IPR004841">
    <property type="entry name" value="AA-permease/SLC12A_dom"/>
</dbReference>
<dbReference type="Pfam" id="PF00324">
    <property type="entry name" value="AA_permease"/>
    <property type="match status" value="1"/>
</dbReference>
<feature type="transmembrane region" description="Helical" evidence="5">
    <location>
        <begin position="186"/>
        <end position="204"/>
    </location>
</feature>
<feature type="transmembrane region" description="Helical" evidence="5">
    <location>
        <begin position="146"/>
        <end position="166"/>
    </location>
</feature>
<dbReference type="EMBL" id="CP165625">
    <property type="protein sequence ID" value="XDU96211.1"/>
    <property type="molecule type" value="Genomic_DNA"/>
</dbReference>
<evidence type="ECO:0000256" key="2">
    <source>
        <dbReference type="ARBA" id="ARBA00022692"/>
    </source>
</evidence>
<name>A0AB39W5P8_9FLAO</name>
<dbReference type="PIRSF" id="PIRSF006060">
    <property type="entry name" value="AA_transporter"/>
    <property type="match status" value="1"/>
</dbReference>
<evidence type="ECO:0000256" key="5">
    <source>
        <dbReference type="SAM" id="Phobius"/>
    </source>
</evidence>
<dbReference type="PANTHER" id="PTHR42770">
    <property type="entry name" value="AMINO ACID TRANSPORTER-RELATED"/>
    <property type="match status" value="1"/>
</dbReference>
<feature type="domain" description="Amino acid permease/ SLC12A" evidence="6">
    <location>
        <begin position="25"/>
        <end position="430"/>
    </location>
</feature>
<dbReference type="GO" id="GO:0055085">
    <property type="term" value="P:transmembrane transport"/>
    <property type="evidence" value="ECO:0007669"/>
    <property type="project" value="InterPro"/>
</dbReference>
<evidence type="ECO:0000256" key="1">
    <source>
        <dbReference type="ARBA" id="ARBA00004141"/>
    </source>
</evidence>
<keyword evidence="4 5" id="KW-0472">Membrane</keyword>
<evidence type="ECO:0000313" key="7">
    <source>
        <dbReference type="EMBL" id="XDU96211.1"/>
    </source>
</evidence>
<keyword evidence="3 5" id="KW-1133">Transmembrane helix</keyword>
<feature type="transmembrane region" description="Helical" evidence="5">
    <location>
        <begin position="225"/>
        <end position="245"/>
    </location>
</feature>
<keyword evidence="2 5" id="KW-0812">Transmembrane</keyword>
<dbReference type="GO" id="GO:0016020">
    <property type="term" value="C:membrane"/>
    <property type="evidence" value="ECO:0007669"/>
    <property type="project" value="UniProtKB-SubCell"/>
</dbReference>
<evidence type="ECO:0000256" key="3">
    <source>
        <dbReference type="ARBA" id="ARBA00022989"/>
    </source>
</evidence>
<proteinExistence type="predicted"/>